<organism evidence="1 2">
    <name type="scientific">Necator americanus</name>
    <name type="common">Human hookworm</name>
    <dbReference type="NCBI Taxonomy" id="51031"/>
    <lineage>
        <taxon>Eukaryota</taxon>
        <taxon>Metazoa</taxon>
        <taxon>Ecdysozoa</taxon>
        <taxon>Nematoda</taxon>
        <taxon>Chromadorea</taxon>
        <taxon>Rhabditida</taxon>
        <taxon>Rhabditina</taxon>
        <taxon>Rhabditomorpha</taxon>
        <taxon>Strongyloidea</taxon>
        <taxon>Ancylostomatidae</taxon>
        <taxon>Bunostominae</taxon>
        <taxon>Necator</taxon>
    </lineage>
</organism>
<dbReference type="AlphaFoldDB" id="W2T5J2"/>
<reference evidence="2" key="1">
    <citation type="journal article" date="2014" name="Nat. Genet.">
        <title>Genome of the human hookworm Necator americanus.</title>
        <authorList>
            <person name="Tang Y.T."/>
            <person name="Gao X."/>
            <person name="Rosa B.A."/>
            <person name="Abubucker S."/>
            <person name="Hallsworth-Pepin K."/>
            <person name="Martin J."/>
            <person name="Tyagi R."/>
            <person name="Heizer E."/>
            <person name="Zhang X."/>
            <person name="Bhonagiri-Palsikar V."/>
            <person name="Minx P."/>
            <person name="Warren W.C."/>
            <person name="Wang Q."/>
            <person name="Zhan B."/>
            <person name="Hotez P.J."/>
            <person name="Sternberg P.W."/>
            <person name="Dougall A."/>
            <person name="Gaze S.T."/>
            <person name="Mulvenna J."/>
            <person name="Sotillo J."/>
            <person name="Ranganathan S."/>
            <person name="Rabelo E.M."/>
            <person name="Wilson R.K."/>
            <person name="Felgner P.L."/>
            <person name="Bethony J."/>
            <person name="Hawdon J.M."/>
            <person name="Gasser R.B."/>
            <person name="Loukas A."/>
            <person name="Mitreva M."/>
        </authorList>
    </citation>
    <scope>NUCLEOTIDE SEQUENCE [LARGE SCALE GENOMIC DNA]</scope>
</reference>
<keyword evidence="2" id="KW-1185">Reference proteome</keyword>
<gene>
    <name evidence="1" type="ORF">NECAME_11809</name>
</gene>
<evidence type="ECO:0000313" key="2">
    <source>
        <dbReference type="Proteomes" id="UP000053676"/>
    </source>
</evidence>
<dbReference type="KEGG" id="nai:NECAME_11809"/>
<proteinExistence type="predicted"/>
<accession>W2T5J2</accession>
<dbReference type="Proteomes" id="UP000053676">
    <property type="component" value="Unassembled WGS sequence"/>
</dbReference>
<name>W2T5J2_NECAM</name>
<protein>
    <submittedName>
        <fullName evidence="1">Uncharacterized protein</fullName>
    </submittedName>
</protein>
<dbReference type="EMBL" id="KI660239">
    <property type="protein sequence ID" value="ETN76242.1"/>
    <property type="molecule type" value="Genomic_DNA"/>
</dbReference>
<evidence type="ECO:0000313" key="1">
    <source>
        <dbReference type="EMBL" id="ETN76242.1"/>
    </source>
</evidence>
<sequence>MAMTALPNERVSDSSSLPFCGAESSLKFLNVCVQEDLRLQKAEQPRSWRHSDMFEHVTLPSAQLLRELGKELEKS</sequence>